<evidence type="ECO:0000313" key="3">
    <source>
        <dbReference type="EMBL" id="KAF9017338.1"/>
    </source>
</evidence>
<protein>
    <recommendedName>
        <fullName evidence="2">DUF6533 domain-containing protein</fullName>
    </recommendedName>
</protein>
<feature type="transmembrane region" description="Helical" evidence="1">
    <location>
        <begin position="94"/>
        <end position="115"/>
    </location>
</feature>
<feature type="domain" description="DUF6533" evidence="2">
    <location>
        <begin position="21"/>
        <end position="66"/>
    </location>
</feature>
<keyword evidence="4" id="KW-1185">Reference proteome</keyword>
<evidence type="ECO:0000256" key="1">
    <source>
        <dbReference type="SAM" id="Phobius"/>
    </source>
</evidence>
<dbReference type="EMBL" id="JADNRY010001373">
    <property type="protein sequence ID" value="KAF9017338.1"/>
    <property type="molecule type" value="Genomic_DNA"/>
</dbReference>
<evidence type="ECO:0000313" key="4">
    <source>
        <dbReference type="Proteomes" id="UP000772434"/>
    </source>
</evidence>
<keyword evidence="1" id="KW-0812">Transmembrane</keyword>
<accession>A0A9P5NZT5</accession>
<feature type="transmembrane region" description="Helical" evidence="1">
    <location>
        <begin position="56"/>
        <end position="74"/>
    </location>
</feature>
<dbReference type="AlphaFoldDB" id="A0A9P5NZT5"/>
<evidence type="ECO:0000259" key="2">
    <source>
        <dbReference type="Pfam" id="PF20151"/>
    </source>
</evidence>
<dbReference type="InterPro" id="IPR045340">
    <property type="entry name" value="DUF6533"/>
</dbReference>
<gene>
    <name evidence="3" type="ORF">BDP27DRAFT_1440517</name>
</gene>
<sequence length="234" mass="25614">MTSTTTIALFDDLRQSQVLAYVDICSVALMFYDYVLTLPDEIRLVWPGEWSATKSLFYITRYCAFINAAFNIFVHGAKNPSSHACAVVTGGFGWGSAVSIGSAEPIIGLSLFKLFIQQPHFKTPLMKVLNRDGILYYICFLGLSLTNLVVVLTASVALAHVLSTFQTMLHSILAARVVIHIREIAITQSEGSVVISARRAFTTSALAEISQEYHIRHNLGFSGNIDPDSGGHNP</sequence>
<name>A0A9P5NZT5_9AGAR</name>
<organism evidence="3 4">
    <name type="scientific">Rhodocollybia butyracea</name>
    <dbReference type="NCBI Taxonomy" id="206335"/>
    <lineage>
        <taxon>Eukaryota</taxon>
        <taxon>Fungi</taxon>
        <taxon>Dikarya</taxon>
        <taxon>Basidiomycota</taxon>
        <taxon>Agaricomycotina</taxon>
        <taxon>Agaricomycetes</taxon>
        <taxon>Agaricomycetidae</taxon>
        <taxon>Agaricales</taxon>
        <taxon>Marasmiineae</taxon>
        <taxon>Omphalotaceae</taxon>
        <taxon>Rhodocollybia</taxon>
    </lineage>
</organism>
<dbReference type="Proteomes" id="UP000772434">
    <property type="component" value="Unassembled WGS sequence"/>
</dbReference>
<comment type="caution">
    <text evidence="3">The sequence shown here is derived from an EMBL/GenBank/DDBJ whole genome shotgun (WGS) entry which is preliminary data.</text>
</comment>
<keyword evidence="1" id="KW-1133">Transmembrane helix</keyword>
<dbReference type="Pfam" id="PF20151">
    <property type="entry name" value="DUF6533"/>
    <property type="match status" value="1"/>
</dbReference>
<dbReference type="OrthoDB" id="3193253at2759"/>
<feature type="transmembrane region" description="Helical" evidence="1">
    <location>
        <begin position="135"/>
        <end position="162"/>
    </location>
</feature>
<keyword evidence="1" id="KW-0472">Membrane</keyword>
<reference evidence="3" key="1">
    <citation type="submission" date="2020-11" db="EMBL/GenBank/DDBJ databases">
        <authorList>
            <consortium name="DOE Joint Genome Institute"/>
            <person name="Ahrendt S."/>
            <person name="Riley R."/>
            <person name="Andreopoulos W."/>
            <person name="Labutti K."/>
            <person name="Pangilinan J."/>
            <person name="Ruiz-Duenas F.J."/>
            <person name="Barrasa J.M."/>
            <person name="Sanchez-Garcia M."/>
            <person name="Camarero S."/>
            <person name="Miyauchi S."/>
            <person name="Serrano A."/>
            <person name="Linde D."/>
            <person name="Babiker R."/>
            <person name="Drula E."/>
            <person name="Ayuso-Fernandez I."/>
            <person name="Pacheco R."/>
            <person name="Padilla G."/>
            <person name="Ferreira P."/>
            <person name="Barriuso J."/>
            <person name="Kellner H."/>
            <person name="Castanera R."/>
            <person name="Alfaro M."/>
            <person name="Ramirez L."/>
            <person name="Pisabarro A.G."/>
            <person name="Kuo A."/>
            <person name="Tritt A."/>
            <person name="Lipzen A."/>
            <person name="He G."/>
            <person name="Yan M."/>
            <person name="Ng V."/>
            <person name="Cullen D."/>
            <person name="Martin F."/>
            <person name="Rosso M.-N."/>
            <person name="Henrissat B."/>
            <person name="Hibbett D."/>
            <person name="Martinez A.T."/>
            <person name="Grigoriev I.V."/>
        </authorList>
    </citation>
    <scope>NUCLEOTIDE SEQUENCE</scope>
    <source>
        <strain evidence="3">AH 40177</strain>
    </source>
</reference>
<proteinExistence type="predicted"/>